<gene>
    <name evidence="3" type="ORF">Q8A70_06500</name>
</gene>
<dbReference type="Pfam" id="PF01312">
    <property type="entry name" value="Bac_export_2"/>
    <property type="match status" value="1"/>
</dbReference>
<evidence type="ECO:0000256" key="2">
    <source>
        <dbReference type="SAM" id="MobiDB-lite"/>
    </source>
</evidence>
<reference evidence="4" key="1">
    <citation type="submission" date="2023-08" db="EMBL/GenBank/DDBJ databases">
        <title>Rhodospirillaceae gen. nov., a novel taxon isolated from the Yangtze River Yuezi River estuary sludge.</title>
        <authorList>
            <person name="Ruan L."/>
        </authorList>
    </citation>
    <scope>NUCLEOTIDE SEQUENCE [LARGE SCALE GENOMIC DNA]</scope>
    <source>
        <strain evidence="4">R-7</strain>
    </source>
</reference>
<feature type="region of interest" description="Disordered" evidence="2">
    <location>
        <begin position="122"/>
        <end position="141"/>
    </location>
</feature>
<dbReference type="Gene3D" id="3.40.1690.10">
    <property type="entry name" value="secretion proteins EscU"/>
    <property type="match status" value="1"/>
</dbReference>
<evidence type="ECO:0000313" key="3">
    <source>
        <dbReference type="EMBL" id="MDQ7247307.1"/>
    </source>
</evidence>
<sequence length="141" mass="14820">MASSDRDKGKGDTESEDPIGPRRPRWGERRPQAPIAIALDYKKGGQLDPKAGPRVAATGKGAVAEQILQIAFERGIPVREDADLAQILSTLEVDSVIPVDALAAVAEILSYLYRLNGKVMDGRSGAGDGDPDAGDGEGAPR</sequence>
<dbReference type="InterPro" id="IPR029025">
    <property type="entry name" value="T3SS_substrate_exporter_C"/>
</dbReference>
<dbReference type="RefSeq" id="WP_379954707.1">
    <property type="nucleotide sequence ID" value="NZ_JAUYVI010000002.1"/>
</dbReference>
<evidence type="ECO:0000256" key="1">
    <source>
        <dbReference type="ARBA" id="ARBA00010690"/>
    </source>
</evidence>
<dbReference type="PANTHER" id="PTHR30531:SF12">
    <property type="entry name" value="FLAGELLAR BIOSYNTHETIC PROTEIN FLHB"/>
    <property type="match status" value="1"/>
</dbReference>
<dbReference type="InterPro" id="IPR006135">
    <property type="entry name" value="T3SS_substrate_exporter"/>
</dbReference>
<dbReference type="SUPFAM" id="SSF160544">
    <property type="entry name" value="EscU C-terminal domain-like"/>
    <property type="match status" value="1"/>
</dbReference>
<dbReference type="PANTHER" id="PTHR30531">
    <property type="entry name" value="FLAGELLAR BIOSYNTHETIC PROTEIN FLHB"/>
    <property type="match status" value="1"/>
</dbReference>
<organism evidence="3 4">
    <name type="scientific">Dongia sedimenti</name>
    <dbReference type="NCBI Taxonomy" id="3064282"/>
    <lineage>
        <taxon>Bacteria</taxon>
        <taxon>Pseudomonadati</taxon>
        <taxon>Pseudomonadota</taxon>
        <taxon>Alphaproteobacteria</taxon>
        <taxon>Rhodospirillales</taxon>
        <taxon>Dongiaceae</taxon>
        <taxon>Dongia</taxon>
    </lineage>
</organism>
<name>A0ABU0YHW3_9PROT</name>
<proteinExistence type="inferred from homology"/>
<dbReference type="Proteomes" id="UP001230156">
    <property type="component" value="Unassembled WGS sequence"/>
</dbReference>
<feature type="region of interest" description="Disordered" evidence="2">
    <location>
        <begin position="1"/>
        <end position="32"/>
    </location>
</feature>
<accession>A0ABU0YHW3</accession>
<evidence type="ECO:0000313" key="4">
    <source>
        <dbReference type="Proteomes" id="UP001230156"/>
    </source>
</evidence>
<dbReference type="EMBL" id="JAUYVI010000002">
    <property type="protein sequence ID" value="MDQ7247307.1"/>
    <property type="molecule type" value="Genomic_DNA"/>
</dbReference>
<feature type="compositionally biased region" description="Basic and acidic residues" evidence="2">
    <location>
        <begin position="1"/>
        <end position="13"/>
    </location>
</feature>
<comment type="similarity">
    <text evidence="1">Belongs to the type III secretion exporter family.</text>
</comment>
<protein>
    <submittedName>
        <fullName evidence="3">EscU/YscU/HrcU family type III secretion system export apparatus switch protein</fullName>
    </submittedName>
</protein>
<keyword evidence="4" id="KW-1185">Reference proteome</keyword>
<comment type="caution">
    <text evidence="3">The sequence shown here is derived from an EMBL/GenBank/DDBJ whole genome shotgun (WGS) entry which is preliminary data.</text>
</comment>